<feature type="chain" id="PRO_5009441736" evidence="1">
    <location>
        <begin position="33"/>
        <end position="121"/>
    </location>
</feature>
<evidence type="ECO:0000313" key="2">
    <source>
        <dbReference type="EMBL" id="AOY80584.1"/>
    </source>
</evidence>
<dbReference type="EMBL" id="CP017708">
    <property type="protein sequence ID" value="AOY80584.1"/>
    <property type="molecule type" value="Genomic_DNA"/>
</dbReference>
<evidence type="ECO:0000313" key="3">
    <source>
        <dbReference type="Proteomes" id="UP000176944"/>
    </source>
</evidence>
<organism evidence="2 3">
    <name type="scientific">Moorena producens (strain JHB)</name>
    <dbReference type="NCBI Taxonomy" id="1454205"/>
    <lineage>
        <taxon>Bacteria</taxon>
        <taxon>Bacillati</taxon>
        <taxon>Cyanobacteriota</taxon>
        <taxon>Cyanophyceae</taxon>
        <taxon>Coleofasciculales</taxon>
        <taxon>Coleofasciculaceae</taxon>
        <taxon>Moorena</taxon>
    </lineage>
</organism>
<sequence>MSKLKQWFSVFLTLCLSFTLSLSLILVPPAYAENALNLDSDIQLLTENTETLPPRTGQHIFPNINYLALNPCVQETVTILLYPSGYPYLLRPRQPIFFNSRSNDLVVNNSYSCSVTLVLRE</sequence>
<dbReference type="AlphaFoldDB" id="A0A1D9FZ86"/>
<gene>
    <name evidence="2" type="ORF">BJP36_12290</name>
</gene>
<proteinExistence type="predicted"/>
<keyword evidence="1" id="KW-0732">Signal</keyword>
<dbReference type="Proteomes" id="UP000176944">
    <property type="component" value="Chromosome"/>
</dbReference>
<accession>A0A1D9FZ86</accession>
<name>A0A1D9FZ86_MOOP1</name>
<protein>
    <submittedName>
        <fullName evidence="2">Uncharacterized protein</fullName>
    </submittedName>
</protein>
<evidence type="ECO:0000256" key="1">
    <source>
        <dbReference type="SAM" id="SignalP"/>
    </source>
</evidence>
<feature type="signal peptide" evidence="1">
    <location>
        <begin position="1"/>
        <end position="32"/>
    </location>
</feature>
<reference evidence="3" key="1">
    <citation type="submission" date="2016-10" db="EMBL/GenBank/DDBJ databases">
        <title>Comparative genomics uncovers the prolific and rare metabolic potential of the cyanobacterial genus Moorea.</title>
        <authorList>
            <person name="Leao T."/>
            <person name="Castelao G."/>
            <person name="Korobeynikov A."/>
            <person name="Monroe E.A."/>
            <person name="Podell S."/>
            <person name="Glukhov E."/>
            <person name="Allen E."/>
            <person name="Gerwick W.H."/>
            <person name="Gerwick L."/>
        </authorList>
    </citation>
    <scope>NUCLEOTIDE SEQUENCE [LARGE SCALE GENOMIC DNA]</scope>
    <source>
        <strain evidence="3">JHB</strain>
    </source>
</reference>